<name>A0A2M4B2Y1_9DIPT</name>
<protein>
    <submittedName>
        <fullName evidence="1">Putative secreted protein</fullName>
    </submittedName>
</protein>
<dbReference type="AlphaFoldDB" id="A0A2M4B2Y1"/>
<dbReference type="EMBL" id="GGFK01014001">
    <property type="protein sequence ID" value="MBW47322.1"/>
    <property type="molecule type" value="Transcribed_RNA"/>
</dbReference>
<reference evidence="1" key="1">
    <citation type="submission" date="2018-01" db="EMBL/GenBank/DDBJ databases">
        <title>An insight into the sialome of Amazonian anophelines.</title>
        <authorList>
            <person name="Ribeiro J.M."/>
            <person name="Scarpassa V."/>
            <person name="Calvo E."/>
        </authorList>
    </citation>
    <scope>NUCLEOTIDE SEQUENCE</scope>
    <source>
        <tissue evidence="1">Salivary glands</tissue>
    </source>
</reference>
<proteinExistence type="predicted"/>
<organism evidence="1">
    <name type="scientific">Anopheles triannulatus</name>
    <dbReference type="NCBI Taxonomy" id="58253"/>
    <lineage>
        <taxon>Eukaryota</taxon>
        <taxon>Metazoa</taxon>
        <taxon>Ecdysozoa</taxon>
        <taxon>Arthropoda</taxon>
        <taxon>Hexapoda</taxon>
        <taxon>Insecta</taxon>
        <taxon>Pterygota</taxon>
        <taxon>Neoptera</taxon>
        <taxon>Endopterygota</taxon>
        <taxon>Diptera</taxon>
        <taxon>Nematocera</taxon>
        <taxon>Culicoidea</taxon>
        <taxon>Culicidae</taxon>
        <taxon>Anophelinae</taxon>
        <taxon>Anopheles</taxon>
    </lineage>
</organism>
<sequence>MHTFFLFSFFLFALHRCRTPTVRLSWERILLLTVFCASAYASSAIALSRFSYHICQPLFCMGVHVFF</sequence>
<evidence type="ECO:0000313" key="1">
    <source>
        <dbReference type="EMBL" id="MBW47322.1"/>
    </source>
</evidence>
<accession>A0A2M4B2Y1</accession>